<dbReference type="GO" id="GO:0003723">
    <property type="term" value="F:RNA binding"/>
    <property type="evidence" value="ECO:0007669"/>
    <property type="project" value="UniProtKB-UniRule"/>
</dbReference>
<dbReference type="STRING" id="93759.A0A1R3JF69"/>
<evidence type="ECO:0000256" key="1">
    <source>
        <dbReference type="ARBA" id="ARBA00022884"/>
    </source>
</evidence>
<dbReference type="GO" id="GO:0000398">
    <property type="term" value="P:mRNA splicing, via spliceosome"/>
    <property type="evidence" value="ECO:0007669"/>
    <property type="project" value="TreeGrafter"/>
</dbReference>
<reference evidence="6" key="1">
    <citation type="submission" date="2013-09" db="EMBL/GenBank/DDBJ databases">
        <title>Corchorus olitorius genome sequencing.</title>
        <authorList>
            <person name="Alam M."/>
            <person name="Haque M.S."/>
            <person name="Islam M.S."/>
            <person name="Emdad E.M."/>
            <person name="Islam M.M."/>
            <person name="Ahmed B."/>
            <person name="Halim A."/>
            <person name="Hossen Q.M.M."/>
            <person name="Hossain M.Z."/>
            <person name="Ahmed R."/>
            <person name="Khan M.M."/>
            <person name="Islam R."/>
            <person name="Rashid M.M."/>
            <person name="Khan S.A."/>
            <person name="Rahman M.S."/>
            <person name="Alam M."/>
            <person name="Yahiya A.S."/>
            <person name="Khan M.S."/>
            <person name="Azam M.S."/>
            <person name="Haque T."/>
            <person name="Lashkar M.Z.H."/>
            <person name="Akhand A.I."/>
            <person name="Morshed G."/>
            <person name="Roy S."/>
            <person name="Uddin K.S."/>
            <person name="Rabeya T."/>
            <person name="Hossain A.S."/>
            <person name="Chowdhury A."/>
            <person name="Snigdha A.R."/>
            <person name="Mortoza M.S."/>
            <person name="Matin S.A."/>
            <person name="Hoque S.M.E."/>
            <person name="Islam M.K."/>
            <person name="Roy D.K."/>
            <person name="Haider R."/>
            <person name="Moosa M.M."/>
            <person name="Elias S.M."/>
            <person name="Hasan A.M."/>
            <person name="Jahan S."/>
            <person name="Shafiuddin M."/>
            <person name="Mahmood N."/>
            <person name="Shommy N.S."/>
        </authorList>
    </citation>
    <scope>NUCLEOTIDE SEQUENCE [LARGE SCALE GENOMIC DNA]</scope>
    <source>
        <strain evidence="6">cv. O-4</strain>
    </source>
</reference>
<organism evidence="5 6">
    <name type="scientific">Corchorus olitorius</name>
    <dbReference type="NCBI Taxonomy" id="93759"/>
    <lineage>
        <taxon>Eukaryota</taxon>
        <taxon>Viridiplantae</taxon>
        <taxon>Streptophyta</taxon>
        <taxon>Embryophyta</taxon>
        <taxon>Tracheophyta</taxon>
        <taxon>Spermatophyta</taxon>
        <taxon>Magnoliopsida</taxon>
        <taxon>eudicotyledons</taxon>
        <taxon>Gunneridae</taxon>
        <taxon>Pentapetalae</taxon>
        <taxon>rosids</taxon>
        <taxon>malvids</taxon>
        <taxon>Malvales</taxon>
        <taxon>Malvaceae</taxon>
        <taxon>Grewioideae</taxon>
        <taxon>Apeibeae</taxon>
        <taxon>Corchorus</taxon>
    </lineage>
</organism>
<evidence type="ECO:0000313" key="6">
    <source>
        <dbReference type="Proteomes" id="UP000187203"/>
    </source>
</evidence>
<proteinExistence type="predicted"/>
<dbReference type="GO" id="GO:0061574">
    <property type="term" value="C:ASAP complex"/>
    <property type="evidence" value="ECO:0007669"/>
    <property type="project" value="TreeGrafter"/>
</dbReference>
<feature type="region of interest" description="Disordered" evidence="3">
    <location>
        <begin position="385"/>
        <end position="442"/>
    </location>
</feature>
<dbReference type="PANTHER" id="PTHR15481:SF0">
    <property type="entry name" value="LD23870P-RELATED"/>
    <property type="match status" value="1"/>
</dbReference>
<dbReference type="PROSITE" id="PS50102">
    <property type="entry name" value="RRM"/>
    <property type="match status" value="1"/>
</dbReference>
<dbReference type="Gene3D" id="3.30.70.330">
    <property type="match status" value="1"/>
</dbReference>
<dbReference type="SUPFAM" id="SSF54928">
    <property type="entry name" value="RNA-binding domain, RBD"/>
    <property type="match status" value="1"/>
</dbReference>
<evidence type="ECO:0000259" key="4">
    <source>
        <dbReference type="PROSITE" id="PS50102"/>
    </source>
</evidence>
<feature type="compositionally biased region" description="Polar residues" evidence="3">
    <location>
        <begin position="402"/>
        <end position="413"/>
    </location>
</feature>
<feature type="compositionally biased region" description="Polar residues" evidence="3">
    <location>
        <begin position="430"/>
        <end position="442"/>
    </location>
</feature>
<dbReference type="InterPro" id="IPR035979">
    <property type="entry name" value="RBD_domain_sf"/>
</dbReference>
<keyword evidence="6" id="KW-1185">Reference proteome</keyword>
<accession>A0A1R3JF69</accession>
<sequence>MFSSLDIPCITNFSELELSLLEKIAAISSGVDAEKISVSILQLKTSLYNNVLVRVAHPVATAKLMDNASFMVLDKNFSRFASIWMHMKIQWKNQEDSGQHYKFRPRAFRIENVMEVDLSALGRTKENKVDPVFLFAGFGGLFSSALDAKLFQEHLLRLCREYEEKFPSSRKADHKYNFYKDADVTGTWLKIFTLWYVFWIIEMEFDSCPALLDEVQDQYDINAAEALILGKLLPSASLWFFMLTHSAGTSMKGHIREIFSNFGEVVNVDLAVDCALNLPRGYGYVEVKAKANAEKDLLYMDGVALLAEIKEISEKKRREDVVLLAIATENRPLIIPNLEFEYPDPEIHEDLYQLIKYSCREMCTAEQLDKVMKIWTTFLEPMLGVSSRPQGEEDTEDVVKAKSNNVKNGSASVGESEGSPGAGALFAGVEQSNGRTSTENSSGLLKASKLETQPYPNPAQTTNGGDKDVTAMEVTEQPENSKFAVLEDEDKYESTPDSVSTQENKKDEYKRNVKAKQILTKQSSDLKQAHSRVKAIGKEVLKDITNNQLAKPPRSPGLPYPNTRTNPRSETLSTARFCTVDPPPLSFPLLEPSPPLSSTLDEYDQKEIDKASTVLVGEPSVRDTGVSGDAKSGQPFDSKMQYEPIPSPTDSAGSDDDSTRRSALNNGDASMDGGSELHGY</sequence>
<dbReference type="AlphaFoldDB" id="A0A1R3JF69"/>
<dbReference type="PANTHER" id="PTHR15481">
    <property type="entry name" value="RIBONUCLEIC ACID BINDING PROTEIN S1"/>
    <property type="match status" value="1"/>
</dbReference>
<dbReference type="EMBL" id="AWUE01016261">
    <property type="protein sequence ID" value="OMO93497.1"/>
    <property type="molecule type" value="Genomic_DNA"/>
</dbReference>
<dbReference type="Pfam" id="PF00076">
    <property type="entry name" value="RRM_1"/>
    <property type="match status" value="1"/>
</dbReference>
<dbReference type="GO" id="GO:0005654">
    <property type="term" value="C:nucleoplasm"/>
    <property type="evidence" value="ECO:0007669"/>
    <property type="project" value="TreeGrafter"/>
</dbReference>
<evidence type="ECO:0000313" key="5">
    <source>
        <dbReference type="EMBL" id="OMO93497.1"/>
    </source>
</evidence>
<keyword evidence="1 2" id="KW-0694">RNA-binding</keyword>
<evidence type="ECO:0000256" key="2">
    <source>
        <dbReference type="PROSITE-ProRule" id="PRU00176"/>
    </source>
</evidence>
<comment type="caution">
    <text evidence="5">The sequence shown here is derived from an EMBL/GenBank/DDBJ whole genome shotgun (WGS) entry which is preliminary data.</text>
</comment>
<feature type="compositionally biased region" description="Pro residues" evidence="3">
    <location>
        <begin position="581"/>
        <end position="595"/>
    </location>
</feature>
<feature type="compositionally biased region" description="Polar residues" evidence="3">
    <location>
        <begin position="562"/>
        <end position="576"/>
    </location>
</feature>
<gene>
    <name evidence="5" type="ORF">COLO4_16853</name>
</gene>
<protein>
    <recommendedName>
        <fullName evidence="4">RRM domain-containing protein</fullName>
    </recommendedName>
</protein>
<feature type="domain" description="RRM" evidence="4">
    <location>
        <begin position="236"/>
        <end position="319"/>
    </location>
</feature>
<evidence type="ECO:0000256" key="3">
    <source>
        <dbReference type="SAM" id="MobiDB-lite"/>
    </source>
</evidence>
<name>A0A1R3JF69_9ROSI</name>
<dbReference type="InterPro" id="IPR000504">
    <property type="entry name" value="RRM_dom"/>
</dbReference>
<dbReference type="OrthoDB" id="10265969at2759"/>
<dbReference type="GO" id="GO:0005737">
    <property type="term" value="C:cytoplasm"/>
    <property type="evidence" value="ECO:0007669"/>
    <property type="project" value="TreeGrafter"/>
</dbReference>
<feature type="region of interest" description="Disordered" evidence="3">
    <location>
        <begin position="548"/>
        <end position="680"/>
    </location>
</feature>
<feature type="region of interest" description="Disordered" evidence="3">
    <location>
        <begin position="476"/>
        <end position="508"/>
    </location>
</feature>
<dbReference type="Proteomes" id="UP000187203">
    <property type="component" value="Unassembled WGS sequence"/>
</dbReference>
<dbReference type="InterPro" id="IPR012677">
    <property type="entry name" value="Nucleotide-bd_a/b_plait_sf"/>
</dbReference>